<accession>A0A4Y7QHY0</accession>
<dbReference type="OrthoDB" id="249703at2759"/>
<keyword evidence="5" id="KW-1185">Reference proteome</keyword>
<gene>
    <name evidence="4" type="ORF">BD410DRAFT_714824</name>
</gene>
<dbReference type="Gene3D" id="1.20.1050.10">
    <property type="match status" value="1"/>
</dbReference>
<dbReference type="EMBL" id="ML170160">
    <property type="protein sequence ID" value="TDL26838.1"/>
    <property type="molecule type" value="Genomic_DNA"/>
</dbReference>
<dbReference type="CDD" id="cd03181">
    <property type="entry name" value="GST_C_EF1Bgamma_like"/>
    <property type="match status" value="1"/>
</dbReference>
<comment type="similarity">
    <text evidence="1">Belongs to the GST superfamily.</text>
</comment>
<dbReference type="Proteomes" id="UP000294933">
    <property type="component" value="Unassembled WGS sequence"/>
</dbReference>
<dbReference type="GO" id="GO:0016740">
    <property type="term" value="F:transferase activity"/>
    <property type="evidence" value="ECO:0007669"/>
    <property type="project" value="UniProtKB-KW"/>
</dbReference>
<dbReference type="PANTHER" id="PTHR43986">
    <property type="entry name" value="ELONGATION FACTOR 1-GAMMA"/>
    <property type="match status" value="1"/>
</dbReference>
<proteinExistence type="inferred from homology"/>
<dbReference type="SFLD" id="SFLDG00358">
    <property type="entry name" value="Main_(cytGST)"/>
    <property type="match status" value="1"/>
</dbReference>
<dbReference type="SUPFAM" id="SSF47616">
    <property type="entry name" value="GST C-terminal domain-like"/>
    <property type="match status" value="1"/>
</dbReference>
<evidence type="ECO:0000259" key="2">
    <source>
        <dbReference type="PROSITE" id="PS50404"/>
    </source>
</evidence>
<dbReference type="InterPro" id="IPR036249">
    <property type="entry name" value="Thioredoxin-like_sf"/>
</dbReference>
<dbReference type="VEuPathDB" id="FungiDB:BD410DRAFT_714824"/>
<reference evidence="4 5" key="1">
    <citation type="submission" date="2018-06" db="EMBL/GenBank/DDBJ databases">
        <title>A transcriptomic atlas of mushroom development highlights an independent origin of complex multicellularity.</title>
        <authorList>
            <consortium name="DOE Joint Genome Institute"/>
            <person name="Krizsan K."/>
            <person name="Almasi E."/>
            <person name="Merenyi Z."/>
            <person name="Sahu N."/>
            <person name="Viragh M."/>
            <person name="Koszo T."/>
            <person name="Mondo S."/>
            <person name="Kiss B."/>
            <person name="Balint B."/>
            <person name="Kues U."/>
            <person name="Barry K."/>
            <person name="Hegedus J.C."/>
            <person name="Henrissat B."/>
            <person name="Johnson J."/>
            <person name="Lipzen A."/>
            <person name="Ohm R."/>
            <person name="Nagy I."/>
            <person name="Pangilinan J."/>
            <person name="Yan J."/>
            <person name="Xiong Y."/>
            <person name="Grigoriev I.V."/>
            <person name="Hibbett D.S."/>
            <person name="Nagy L.G."/>
        </authorList>
    </citation>
    <scope>NUCLEOTIDE SEQUENCE [LARGE SCALE GENOMIC DNA]</scope>
    <source>
        <strain evidence="4 5">SZMC22713</strain>
    </source>
</reference>
<dbReference type="Pfam" id="PF00043">
    <property type="entry name" value="GST_C"/>
    <property type="match status" value="1"/>
</dbReference>
<evidence type="ECO:0000259" key="3">
    <source>
        <dbReference type="PROSITE" id="PS50405"/>
    </source>
</evidence>
<dbReference type="InterPro" id="IPR004046">
    <property type="entry name" value="GST_C"/>
</dbReference>
<evidence type="ECO:0000313" key="4">
    <source>
        <dbReference type="EMBL" id="TDL26838.1"/>
    </source>
</evidence>
<feature type="domain" description="GST C-terminal" evidence="3">
    <location>
        <begin position="90"/>
        <end position="218"/>
    </location>
</feature>
<dbReference type="PANTHER" id="PTHR43986:SF1">
    <property type="entry name" value="ELONGATION FACTOR 1-GAMMA"/>
    <property type="match status" value="1"/>
</dbReference>
<keyword evidence="4" id="KW-0808">Transferase</keyword>
<dbReference type="GO" id="GO:0005737">
    <property type="term" value="C:cytoplasm"/>
    <property type="evidence" value="ECO:0007669"/>
    <property type="project" value="TreeGrafter"/>
</dbReference>
<dbReference type="Gene3D" id="3.40.30.10">
    <property type="entry name" value="Glutaredoxin"/>
    <property type="match status" value="1"/>
</dbReference>
<protein>
    <submittedName>
        <fullName evidence="4">Glutathione S-transferase C-terminal-like protein</fullName>
    </submittedName>
</protein>
<sequence>MTPIGKLWTVSYQPTGMRIRAIAAFCGLSLEIPDNFNFPVDNRSPEFESKFLSGMIPAFQGNDGFCLFETTAIAEYVASLAPDSGLLSASPKELALIHQWVSYADTEIGRYTNQTVKLLYSGPLYNKETHEQLTGYQTRSFDALEKHLSNRTFFVSDRITLADITMASVLSSALEHTLDAALRAKYPNIIEFYERIINHPNMKDINWAREYIEKAREYVPKE</sequence>
<dbReference type="PROSITE" id="PS50404">
    <property type="entry name" value="GST_NTER"/>
    <property type="match status" value="1"/>
</dbReference>
<organism evidence="4 5">
    <name type="scientific">Rickenella mellea</name>
    <dbReference type="NCBI Taxonomy" id="50990"/>
    <lineage>
        <taxon>Eukaryota</taxon>
        <taxon>Fungi</taxon>
        <taxon>Dikarya</taxon>
        <taxon>Basidiomycota</taxon>
        <taxon>Agaricomycotina</taxon>
        <taxon>Agaricomycetes</taxon>
        <taxon>Hymenochaetales</taxon>
        <taxon>Rickenellaceae</taxon>
        <taxon>Rickenella</taxon>
    </lineage>
</organism>
<dbReference type="AlphaFoldDB" id="A0A4Y7QHY0"/>
<dbReference type="GO" id="GO:0006414">
    <property type="term" value="P:translational elongation"/>
    <property type="evidence" value="ECO:0007669"/>
    <property type="project" value="TreeGrafter"/>
</dbReference>
<dbReference type="SFLD" id="SFLDS00019">
    <property type="entry name" value="Glutathione_Transferase_(cytos"/>
    <property type="match status" value="1"/>
</dbReference>
<dbReference type="InterPro" id="IPR004045">
    <property type="entry name" value="Glutathione_S-Trfase_N"/>
</dbReference>
<dbReference type="Pfam" id="PF02798">
    <property type="entry name" value="GST_N"/>
    <property type="match status" value="1"/>
</dbReference>
<evidence type="ECO:0000256" key="1">
    <source>
        <dbReference type="RuleBase" id="RU003494"/>
    </source>
</evidence>
<dbReference type="SUPFAM" id="SSF52833">
    <property type="entry name" value="Thioredoxin-like"/>
    <property type="match status" value="1"/>
</dbReference>
<feature type="domain" description="GST N-terminal" evidence="2">
    <location>
        <begin position="3"/>
        <end position="85"/>
    </location>
</feature>
<dbReference type="InterPro" id="IPR010987">
    <property type="entry name" value="Glutathione-S-Trfase_C-like"/>
</dbReference>
<dbReference type="InterPro" id="IPR036282">
    <property type="entry name" value="Glutathione-S-Trfase_C_sf"/>
</dbReference>
<dbReference type="CDD" id="cd03044">
    <property type="entry name" value="GST_N_EF1Bgamma"/>
    <property type="match status" value="1"/>
</dbReference>
<dbReference type="PROSITE" id="PS50405">
    <property type="entry name" value="GST_CTER"/>
    <property type="match status" value="1"/>
</dbReference>
<dbReference type="STRING" id="50990.A0A4Y7QHY0"/>
<evidence type="ECO:0000313" key="5">
    <source>
        <dbReference type="Proteomes" id="UP000294933"/>
    </source>
</evidence>
<dbReference type="InterPro" id="IPR050802">
    <property type="entry name" value="EF-GSTs"/>
</dbReference>
<name>A0A4Y7QHY0_9AGAM</name>
<dbReference type="InterPro" id="IPR040079">
    <property type="entry name" value="Glutathione_S-Trfase"/>
</dbReference>
<dbReference type="GO" id="GO:0005634">
    <property type="term" value="C:nucleus"/>
    <property type="evidence" value="ECO:0007669"/>
    <property type="project" value="TreeGrafter"/>
</dbReference>